<dbReference type="Gene3D" id="3.80.10.10">
    <property type="entry name" value="Ribonuclease Inhibitor"/>
    <property type="match status" value="1"/>
</dbReference>
<dbReference type="Gene3D" id="1.25.40.10">
    <property type="entry name" value="Tetratricopeptide repeat domain"/>
    <property type="match status" value="2"/>
</dbReference>
<feature type="repeat" description="ANK" evidence="5">
    <location>
        <begin position="649"/>
        <end position="677"/>
    </location>
</feature>
<feature type="repeat" description="ANK" evidence="5">
    <location>
        <begin position="615"/>
        <end position="648"/>
    </location>
</feature>
<dbReference type="PANTHER" id="PTHR46358:SF1">
    <property type="entry name" value="TONSOKU-LIKE PROTEIN"/>
    <property type="match status" value="1"/>
</dbReference>
<feature type="region of interest" description="Disordered" evidence="6">
    <location>
        <begin position="525"/>
        <end position="568"/>
    </location>
</feature>
<dbReference type="SMART" id="SM00028">
    <property type="entry name" value="TPR"/>
    <property type="match status" value="4"/>
</dbReference>
<name>A0A0V0JC59_SCHSO</name>
<reference evidence="7" key="1">
    <citation type="submission" date="2016-01" db="EMBL/GenBank/DDBJ databases">
        <title>Reference transcriptome for the parasite Schistocephalus solidus: insights into the molecular evolution of parasitism.</title>
        <authorList>
            <person name="Hebert F.O."/>
            <person name="Grambauer S."/>
            <person name="Barber I."/>
            <person name="Landry C.R."/>
            <person name="Aubin-Horth N."/>
        </authorList>
    </citation>
    <scope>NUCLEOTIDE SEQUENCE</scope>
</reference>
<feature type="compositionally biased region" description="Basic residues" evidence="6">
    <location>
        <begin position="770"/>
        <end position="779"/>
    </location>
</feature>
<protein>
    <recommendedName>
        <fullName evidence="8">Tonsoku-like protein</fullName>
    </recommendedName>
</protein>
<dbReference type="GO" id="GO:0031297">
    <property type="term" value="P:replication fork processing"/>
    <property type="evidence" value="ECO:0007669"/>
    <property type="project" value="TreeGrafter"/>
</dbReference>
<evidence type="ECO:0000256" key="2">
    <source>
        <dbReference type="ARBA" id="ARBA00022614"/>
    </source>
</evidence>
<dbReference type="InterPro" id="IPR036770">
    <property type="entry name" value="Ankyrin_rpt-contain_sf"/>
</dbReference>
<dbReference type="GO" id="GO:0043596">
    <property type="term" value="C:nuclear replication fork"/>
    <property type="evidence" value="ECO:0007669"/>
    <property type="project" value="TreeGrafter"/>
</dbReference>
<dbReference type="InterPro" id="IPR032675">
    <property type="entry name" value="LRR_dom_sf"/>
</dbReference>
<evidence type="ECO:0000256" key="6">
    <source>
        <dbReference type="SAM" id="MobiDB-lite"/>
    </source>
</evidence>
<feature type="region of interest" description="Disordered" evidence="6">
    <location>
        <begin position="770"/>
        <end position="851"/>
    </location>
</feature>
<keyword evidence="5" id="KW-0040">ANK repeat</keyword>
<dbReference type="InterPro" id="IPR019734">
    <property type="entry name" value="TPR_rpt"/>
</dbReference>
<dbReference type="GO" id="GO:0000724">
    <property type="term" value="P:double-strand break repair via homologous recombination"/>
    <property type="evidence" value="ECO:0007669"/>
    <property type="project" value="TreeGrafter"/>
</dbReference>
<evidence type="ECO:0000256" key="1">
    <source>
        <dbReference type="ARBA" id="ARBA00004123"/>
    </source>
</evidence>
<organism evidence="7">
    <name type="scientific">Schistocephalus solidus</name>
    <name type="common">Tapeworm</name>
    <dbReference type="NCBI Taxonomy" id="70667"/>
    <lineage>
        <taxon>Eukaryota</taxon>
        <taxon>Metazoa</taxon>
        <taxon>Spiralia</taxon>
        <taxon>Lophotrochozoa</taxon>
        <taxon>Platyhelminthes</taxon>
        <taxon>Cestoda</taxon>
        <taxon>Eucestoda</taxon>
        <taxon>Diphyllobothriidea</taxon>
        <taxon>Diphyllobothriidae</taxon>
        <taxon>Schistocephalus</taxon>
    </lineage>
</organism>
<keyword evidence="4" id="KW-0539">Nucleus</keyword>
<dbReference type="Gene3D" id="1.25.40.20">
    <property type="entry name" value="Ankyrin repeat-containing domain"/>
    <property type="match status" value="1"/>
</dbReference>
<dbReference type="SMART" id="SM00248">
    <property type="entry name" value="ANK"/>
    <property type="match status" value="4"/>
</dbReference>
<dbReference type="PANTHER" id="PTHR46358">
    <property type="entry name" value="TONSOKU-LIKE PROTEIN"/>
    <property type="match status" value="1"/>
</dbReference>
<dbReference type="EMBL" id="GEEE01000549">
    <property type="protein sequence ID" value="JAP62676.1"/>
    <property type="molecule type" value="Transcribed_RNA"/>
</dbReference>
<dbReference type="SUPFAM" id="SSF48403">
    <property type="entry name" value="Ankyrin repeat"/>
    <property type="match status" value="1"/>
</dbReference>
<dbReference type="PROSITE" id="PS50297">
    <property type="entry name" value="ANK_REP_REGION"/>
    <property type="match status" value="2"/>
</dbReference>
<dbReference type="PROSITE" id="PS50088">
    <property type="entry name" value="ANK_REPEAT"/>
    <property type="match status" value="2"/>
</dbReference>
<accession>A0A0V0JC59</accession>
<dbReference type="Pfam" id="PF13181">
    <property type="entry name" value="TPR_8"/>
    <property type="match status" value="1"/>
</dbReference>
<feature type="compositionally biased region" description="Acidic residues" evidence="6">
    <location>
        <begin position="893"/>
        <end position="902"/>
    </location>
</feature>
<feature type="compositionally biased region" description="Basic residues" evidence="6">
    <location>
        <begin position="822"/>
        <end position="833"/>
    </location>
</feature>
<evidence type="ECO:0008006" key="8">
    <source>
        <dbReference type="Google" id="ProtNLM"/>
    </source>
</evidence>
<dbReference type="InterPro" id="IPR002110">
    <property type="entry name" value="Ankyrin_rpt"/>
</dbReference>
<evidence type="ECO:0000256" key="3">
    <source>
        <dbReference type="ARBA" id="ARBA00022737"/>
    </source>
</evidence>
<dbReference type="SUPFAM" id="SSF48452">
    <property type="entry name" value="TPR-like"/>
    <property type="match status" value="1"/>
</dbReference>
<proteinExistence type="predicted"/>
<evidence type="ECO:0000256" key="4">
    <source>
        <dbReference type="ARBA" id="ARBA00023242"/>
    </source>
</evidence>
<evidence type="ECO:0000256" key="5">
    <source>
        <dbReference type="PROSITE-ProRule" id="PRU00023"/>
    </source>
</evidence>
<gene>
    <name evidence="7" type="ORF">TR120419</name>
</gene>
<dbReference type="InterPro" id="IPR011990">
    <property type="entry name" value="TPR-like_helical_dom_sf"/>
</dbReference>
<dbReference type="Pfam" id="PF12796">
    <property type="entry name" value="Ank_2"/>
    <property type="match status" value="1"/>
</dbReference>
<dbReference type="SUPFAM" id="SSF52047">
    <property type="entry name" value="RNI-like"/>
    <property type="match status" value="1"/>
</dbReference>
<comment type="subcellular location">
    <subcellularLocation>
        <location evidence="1">Nucleus</location>
    </subcellularLocation>
</comment>
<sequence length="1684" mass="183615">MKLQRLLSQRDACHSSTERCALTLEIALCYSEQGDFSAAVEEYKTLVVLLEAGTDRLKTALCYRSLSECFLELSNFNEAIRYASMYLKATREIHNLLEQQRAFVTIGRCFLCRSDNLKNGELARKSLMAAQQALINSIKCISSLKELSATEAAEMKGVSLLNLGQVLRSLGQTESARERFEQCINLSRKYSLLKILFRSVYQHAELSLLSWPDFRGQILRPSELLTVTEKGYLDNAVFLCSKTLRSYPARSCLDKETKMLRQNLEELLGQLYLAVGDCKRSAKVYKRLALAYPQTSQTYRSACRKALKMHSLLTKIQQFISTAAEDLLQVSRLYESLGDIYSSLELHSSAVRHYQQMVNWADSSFENQRKSVTSPEQLPILSETVKHLDAALVSAAEASRSLGSYVMCAEFYRREIDLILRSPSFSTSASLSASELWQSWLSLGRALLLAPKNTPMSLASTFVPTPLPSSRTAEEALCAALAAAKCTDSQEAIRECLEELVEYHKSCGNTTAMQKLSVELRALPEPDDLHSQQSSQARQRRGGTPASQAVQEGEENDENDSIGLPSSPSEEVIDILSSDSDIEKLIDLSGVPSDILDSPGHRRRGKALCLKTNLKGESPLHVATINGNLENVVKLIEVLAHPLNVRDGAGWLPIHEAAFHDRTDIANYLLDRGALIDDLGCPEDSSPPIFEALHNGSLRTAILLVNRGANLWHVNKAGETLSDLINNWKPKKRGSVSVQQQSVLLMNLLDAIKKKLGDTYDKWCSYRPSRRASAPRRHNTNYSLSKPPTVGPSSKAGPARRSFISSESSDADEEAGLSVTVRRGKKKAPKSKKAQQGGRPSTSRVDLDSPPQLTEAVQDYRTAMQVVGSSAARFPSQPVDKKQRRKRPSAVPADDDSWLEDDMSTRRAPGQPQRFKIPRDASLETEDEYSSRAVGVSQRSPRETWTVGSPGHRQEQERFETAVLFDPREILSSTHMELPALTQLTSSPVKRAVKPIEVPPSVPANIPALDAKWCTIKITFPDISLLLPVDTQSRTVAWVAEEALRRRDLLLHDVPGSTATSTPAAPLRHATARLRTCDGALLLPSDLLFSVLPASALSTGATTELLAEVLEPVTSATSTKRSAMGSSTQHGGALQSYSRPPGMETLLPPVRAAVPHAPSVSQELANFSPKVRKALQEALLTGVLNLSRFALGAASLTTALASYARISQHPTVELLLDGNLLSPKDLQPSCLSEEAPFAVVFRDLVCRSPGLRTLSLAENFITADSLLSLLSFAENTENSSQPIVCAPLGQLSRLNLSYNPLFAHTQSSPSTTALNSTISPNWLNDFTESESPNQPPSLLSQLLRLCPNLSFFGLAGCSLTPDLCLEGGVLATNLDAPVLCRQNLHATASTFSHLFELDLSWNPLVGEFSSAEFLINLLGITSKLPQPLFSTLRCLRLRGCLQVADKQGGSPCLFIPNEVTGSWLSCDSECVYSTQKAPVVSGDCLLSCLAKLLDTGKFHIQTLDVGHCNLTPSCLLSLQRLLAAPSTSLTSLVCDGNSALRSVSALEGSTWSRILATSSQASSALVNLCIDLPLLKTEEDLVEAVHAVSLKLSASSSPTPLQEFCLKATPPEVFTGRIGKTTIVTCLSATSYPVGSPSSSQFPVLAGNTLTARFLRSVAQSFRARFGKLASVSADNLFVTFTIR</sequence>
<keyword evidence="3" id="KW-0677">Repeat</keyword>
<keyword evidence="2" id="KW-0433">Leucine-rich repeat</keyword>
<feature type="region of interest" description="Disordered" evidence="6">
    <location>
        <begin position="869"/>
        <end position="953"/>
    </location>
</feature>
<dbReference type="InterPro" id="IPR052311">
    <property type="entry name" value="MMS22L-TONSL_complex_comp"/>
</dbReference>
<evidence type="ECO:0000313" key="7">
    <source>
        <dbReference type="EMBL" id="JAP62676.1"/>
    </source>
</evidence>